<gene>
    <name evidence="4" type="ORF">Prum_043820</name>
</gene>
<sequence>MRKTILASVAATALTGGALLVNAGPAQAAAAPVLYVRKGAQCTDAGAGTLEQPFCTIGAAAAIATAGQTVDVGGSGYNERVTVANSGTPEQPIVFELRGGTGYTLVGPTAGFVIDGQHDITIKNLRVSQTAGVPALDLRNSSAVAIDGGSLVMASSTTTPAARLTGVTRSTLRFVTISGGTLLPAGLIMDAATSEVTVKNFSLVGSRAYDTADRSVGIQVAGANNTVINNNVNGFTGAAIAVEPGATGTVVANNQITGGAGYGIHNRGATVTAIANNTIRERCLDGVRVDGASSGVSVQNNALILNGHFSRIYCDPAVLDGVEIGVHGDAVKDTVVDYNNATHGGAPATEMYGWNGKRMSLAEFRTVSRQAAHDLETAQTLHNTDSANSAAPDIRPPTRSAWRVPTIRPSPTPAPAPSRTPTAVRKSPSSTRWPSSTSPWTFRLARSGWTRPGRSRAGPRSRRTSSASATGRSSPRRRRSRRTPTRTTPISPSPSRPSGPTAGRPARQTSSPSGGRPAPWACSPSTTSRTSPVRARVAAFSCRTSTA</sequence>
<keyword evidence="2" id="KW-0732">Signal</keyword>
<evidence type="ECO:0000256" key="2">
    <source>
        <dbReference type="SAM" id="SignalP"/>
    </source>
</evidence>
<feature type="compositionally biased region" description="Basic residues" evidence="1">
    <location>
        <begin position="474"/>
        <end position="484"/>
    </location>
</feature>
<comment type="caution">
    <text evidence="4">The sequence shown here is derived from an EMBL/GenBank/DDBJ whole genome shotgun (WGS) entry which is preliminary data.</text>
</comment>
<feature type="signal peptide" evidence="2">
    <location>
        <begin position="1"/>
        <end position="28"/>
    </location>
</feature>
<feature type="region of interest" description="Disordered" evidence="1">
    <location>
        <begin position="379"/>
        <end position="534"/>
    </location>
</feature>
<dbReference type="SMART" id="SM00710">
    <property type="entry name" value="PbH1"/>
    <property type="match status" value="5"/>
</dbReference>
<dbReference type="InterPro" id="IPR039448">
    <property type="entry name" value="Beta_helix"/>
</dbReference>
<evidence type="ECO:0000256" key="1">
    <source>
        <dbReference type="SAM" id="MobiDB-lite"/>
    </source>
</evidence>
<feature type="compositionally biased region" description="Polar residues" evidence="1">
    <location>
        <begin position="379"/>
        <end position="389"/>
    </location>
</feature>
<dbReference type="AlphaFoldDB" id="A0A6V8L5A4"/>
<reference evidence="4 5" key="1">
    <citation type="submission" date="2020-03" db="EMBL/GenBank/DDBJ databases">
        <title>Whole genome shotgun sequence of Phytohabitans rumicis NBRC 108638.</title>
        <authorList>
            <person name="Komaki H."/>
            <person name="Tamura T."/>
        </authorList>
    </citation>
    <scope>NUCLEOTIDE SEQUENCE [LARGE SCALE GENOMIC DNA]</scope>
    <source>
        <strain evidence="4 5">NBRC 108638</strain>
    </source>
</reference>
<keyword evidence="5" id="KW-1185">Reference proteome</keyword>
<dbReference type="InterPro" id="IPR012334">
    <property type="entry name" value="Pectin_lyas_fold"/>
</dbReference>
<dbReference type="Pfam" id="PF13229">
    <property type="entry name" value="Beta_helix"/>
    <property type="match status" value="1"/>
</dbReference>
<feature type="domain" description="Right handed beta helix" evidence="3">
    <location>
        <begin position="111"/>
        <end position="279"/>
    </location>
</feature>
<dbReference type="Gene3D" id="2.160.20.10">
    <property type="entry name" value="Single-stranded right-handed beta-helix, Pectin lyase-like"/>
    <property type="match status" value="1"/>
</dbReference>
<feature type="compositionally biased region" description="Pro residues" evidence="1">
    <location>
        <begin position="408"/>
        <end position="418"/>
    </location>
</feature>
<feature type="compositionally biased region" description="Low complexity" evidence="1">
    <location>
        <begin position="419"/>
        <end position="441"/>
    </location>
</feature>
<protein>
    <recommendedName>
        <fullName evidence="3">Right handed beta helix domain-containing protein</fullName>
    </recommendedName>
</protein>
<feature type="compositionally biased region" description="Basic residues" evidence="1">
    <location>
        <begin position="453"/>
        <end position="463"/>
    </location>
</feature>
<organism evidence="4 5">
    <name type="scientific">Phytohabitans rumicis</name>
    <dbReference type="NCBI Taxonomy" id="1076125"/>
    <lineage>
        <taxon>Bacteria</taxon>
        <taxon>Bacillati</taxon>
        <taxon>Actinomycetota</taxon>
        <taxon>Actinomycetes</taxon>
        <taxon>Micromonosporales</taxon>
        <taxon>Micromonosporaceae</taxon>
    </lineage>
</organism>
<evidence type="ECO:0000313" key="5">
    <source>
        <dbReference type="Proteomes" id="UP000482960"/>
    </source>
</evidence>
<feature type="compositionally biased region" description="Low complexity" evidence="1">
    <location>
        <begin position="464"/>
        <end position="473"/>
    </location>
</feature>
<dbReference type="Proteomes" id="UP000482960">
    <property type="component" value="Unassembled WGS sequence"/>
</dbReference>
<reference evidence="4 5" key="2">
    <citation type="submission" date="2020-03" db="EMBL/GenBank/DDBJ databases">
        <authorList>
            <person name="Ichikawa N."/>
            <person name="Kimura A."/>
            <person name="Kitahashi Y."/>
            <person name="Uohara A."/>
        </authorList>
    </citation>
    <scope>NUCLEOTIDE SEQUENCE [LARGE SCALE GENOMIC DNA]</scope>
    <source>
        <strain evidence="4 5">NBRC 108638</strain>
    </source>
</reference>
<dbReference type="SUPFAM" id="SSF51126">
    <property type="entry name" value="Pectin lyase-like"/>
    <property type="match status" value="1"/>
</dbReference>
<evidence type="ECO:0000313" key="4">
    <source>
        <dbReference type="EMBL" id="GFJ90740.1"/>
    </source>
</evidence>
<evidence type="ECO:0000259" key="3">
    <source>
        <dbReference type="Pfam" id="PF13229"/>
    </source>
</evidence>
<name>A0A6V8L5A4_9ACTN</name>
<accession>A0A6V8L5A4</accession>
<feature type="chain" id="PRO_5028980171" description="Right handed beta helix domain-containing protein" evidence="2">
    <location>
        <begin position="29"/>
        <end position="547"/>
    </location>
</feature>
<proteinExistence type="predicted"/>
<dbReference type="InterPro" id="IPR011050">
    <property type="entry name" value="Pectin_lyase_fold/virulence"/>
</dbReference>
<dbReference type="InterPro" id="IPR006626">
    <property type="entry name" value="PbH1"/>
</dbReference>
<dbReference type="EMBL" id="BLPG01000001">
    <property type="protein sequence ID" value="GFJ90740.1"/>
    <property type="molecule type" value="Genomic_DNA"/>
</dbReference>
<feature type="compositionally biased region" description="Low complexity" evidence="1">
    <location>
        <begin position="523"/>
        <end position="534"/>
    </location>
</feature>